<dbReference type="PANTHER" id="PTHR10903">
    <property type="entry name" value="GTPASE, IMAP FAMILY MEMBER-RELATED"/>
    <property type="match status" value="1"/>
</dbReference>
<dbReference type="GeneID" id="108413927"/>
<dbReference type="InterPro" id="IPR006703">
    <property type="entry name" value="G_AIG1"/>
</dbReference>
<dbReference type="GeneTree" id="ENSGT01140000282522"/>
<dbReference type="SUPFAM" id="SSF52540">
    <property type="entry name" value="P-loop containing nucleoside triphosphate hydrolases"/>
    <property type="match status" value="2"/>
</dbReference>
<dbReference type="FunFam" id="3.40.50.300:FF:000366">
    <property type="entry name" value="GTPase, IMAP family member 2"/>
    <property type="match status" value="1"/>
</dbReference>
<feature type="domain" description="AIG1-type G" evidence="6">
    <location>
        <begin position="8"/>
        <end position="201"/>
    </location>
</feature>
<organism evidence="7 8">
    <name type="scientific">Pygocentrus nattereri</name>
    <name type="common">Red-bellied piranha</name>
    <dbReference type="NCBI Taxonomy" id="42514"/>
    <lineage>
        <taxon>Eukaryota</taxon>
        <taxon>Metazoa</taxon>
        <taxon>Chordata</taxon>
        <taxon>Craniata</taxon>
        <taxon>Vertebrata</taxon>
        <taxon>Euteleostomi</taxon>
        <taxon>Actinopterygii</taxon>
        <taxon>Neopterygii</taxon>
        <taxon>Teleostei</taxon>
        <taxon>Ostariophysi</taxon>
        <taxon>Characiformes</taxon>
        <taxon>Characoidei</taxon>
        <taxon>Pygocentrus</taxon>
    </lineage>
</organism>
<dbReference type="Ensembl" id="ENSPNAT00000037570.2">
    <property type="protein sequence ID" value="ENSPNAP00000032832.2"/>
    <property type="gene ID" value="ENSPNAG00000021054.2"/>
</dbReference>
<evidence type="ECO:0000256" key="4">
    <source>
        <dbReference type="SAM" id="Coils"/>
    </source>
</evidence>
<evidence type="ECO:0000256" key="3">
    <source>
        <dbReference type="ARBA" id="ARBA00023134"/>
    </source>
</evidence>
<feature type="coiled-coil region" evidence="4">
    <location>
        <begin position="564"/>
        <end position="591"/>
    </location>
</feature>
<dbReference type="AlphaFoldDB" id="A0A3B4E8A7"/>
<keyword evidence="4" id="KW-0175">Coiled coil</keyword>
<dbReference type="Proteomes" id="UP001501920">
    <property type="component" value="Chromosome 12"/>
</dbReference>
<dbReference type="STRING" id="42514.ENSPNAP00000032832"/>
<feature type="domain" description="AIG1-type G" evidence="6">
    <location>
        <begin position="367"/>
        <end position="559"/>
    </location>
</feature>
<keyword evidence="8" id="KW-1185">Reference proteome</keyword>
<evidence type="ECO:0000313" key="8">
    <source>
        <dbReference type="Proteomes" id="UP001501920"/>
    </source>
</evidence>
<accession>A0A3B4E8A7</accession>
<feature type="region of interest" description="Disordered" evidence="5">
    <location>
        <begin position="203"/>
        <end position="259"/>
    </location>
</feature>
<keyword evidence="2" id="KW-0547">Nucleotide-binding</keyword>
<dbReference type="Pfam" id="PF04548">
    <property type="entry name" value="AIG1"/>
    <property type="match status" value="2"/>
</dbReference>
<dbReference type="InterPro" id="IPR027417">
    <property type="entry name" value="P-loop_NTPase"/>
</dbReference>
<evidence type="ECO:0000256" key="2">
    <source>
        <dbReference type="ARBA" id="ARBA00022741"/>
    </source>
</evidence>
<dbReference type="PROSITE" id="PS51720">
    <property type="entry name" value="G_AIG1"/>
    <property type="match status" value="2"/>
</dbReference>
<dbReference type="InterPro" id="IPR045058">
    <property type="entry name" value="GIMA/IAN/Toc"/>
</dbReference>
<dbReference type="GO" id="GO:0005525">
    <property type="term" value="F:GTP binding"/>
    <property type="evidence" value="ECO:0007669"/>
    <property type="project" value="UniProtKB-KW"/>
</dbReference>
<keyword evidence="3" id="KW-0342">GTP-binding</keyword>
<name>A0A3B4E8A7_PYGNA</name>
<evidence type="ECO:0000256" key="1">
    <source>
        <dbReference type="ARBA" id="ARBA00008535"/>
    </source>
</evidence>
<evidence type="ECO:0000313" key="7">
    <source>
        <dbReference type="Ensembl" id="ENSPNAP00000032832.2"/>
    </source>
</evidence>
<comment type="similarity">
    <text evidence="1">Belongs to the TRAFAC class TrmE-Era-EngA-EngB-Septin-like GTPase superfamily. AIG1/Toc34/Toc159-like paraseptin GTPase family. IAN subfamily.</text>
</comment>
<dbReference type="Gene3D" id="3.40.50.300">
    <property type="entry name" value="P-loop containing nucleotide triphosphate hydrolases"/>
    <property type="match status" value="2"/>
</dbReference>
<reference evidence="7" key="3">
    <citation type="submission" date="2025-09" db="UniProtKB">
        <authorList>
            <consortium name="Ensembl"/>
        </authorList>
    </citation>
    <scope>IDENTIFICATION</scope>
</reference>
<proteinExistence type="inferred from homology"/>
<reference evidence="7" key="2">
    <citation type="submission" date="2025-08" db="UniProtKB">
        <authorList>
            <consortium name="Ensembl"/>
        </authorList>
    </citation>
    <scope>IDENTIFICATION</scope>
</reference>
<sequence length="600" mass="68071">MAFIPAVSEILRMVLLGNTGVGKSATGNAILGREAFRETETTECEIQRGRVEDRNISVLDTPAINTTTLSTDRLKTELERCISLSSPSPHVFLLVVRVRRFTEDERNIVKWIQENFGEEALKFTMVLFTGKEEMTNRQWMKFSQDAKMLQLITSCRAGYYVINSKREVNPAQITKLLEKIETTVQQNRGQCYTRDMYKAVQRKRLLQEEPQEEAKTRGKERKRQEEIQEMEGREEEKVGRAEDERPPDREEPTQSTEEKLHTELMLTNSMGDDGGPSKVNKLETITMGQSIDMIKVVEITRTEDDEEVKQQEKGASTRVQGRSVDCLYERRTEMEANSIQEDLKSQEESQKRWEEKGAAGGTTSDPVSGLRIVLLGPAGAGKSASGNTILGREAFGKNSLNNTTKCKRVDGMVRDKIITVIDTKGISHRADLSLHFKTFEECLSTAAPGPHVFLLVIHSPRGLNDAFYPLIRNSGQEFLQRAIILLTHGDSWGTDHRLVLNRSWHLKHLVNSCAGIYQIFNNVGRGNCTQVTELLEKIETVVQRNGGQHYTNEMYQEAQRMRMEKEIKERVANLEKKVAVLSTELRSQRSRSENDGCSLL</sequence>
<protein>
    <recommendedName>
        <fullName evidence="6">AIG1-type G domain-containing protein</fullName>
    </recommendedName>
</protein>
<feature type="compositionally biased region" description="Basic and acidic residues" evidence="5">
    <location>
        <begin position="341"/>
        <end position="357"/>
    </location>
</feature>
<feature type="region of interest" description="Disordered" evidence="5">
    <location>
        <begin position="335"/>
        <end position="364"/>
    </location>
</feature>
<dbReference type="OMA" id="YERRTEM"/>
<feature type="compositionally biased region" description="Basic and acidic residues" evidence="5">
    <location>
        <begin position="212"/>
        <end position="259"/>
    </location>
</feature>
<evidence type="ECO:0000256" key="5">
    <source>
        <dbReference type="SAM" id="MobiDB-lite"/>
    </source>
</evidence>
<dbReference type="RefSeq" id="XP_037399168.1">
    <property type="nucleotide sequence ID" value="XM_037543271.1"/>
</dbReference>
<dbReference type="PANTHER" id="PTHR10903:SF188">
    <property type="entry name" value="GTPASE IMAP FAMILY MEMBER 2-LIKE-RELATED"/>
    <property type="match status" value="1"/>
</dbReference>
<evidence type="ECO:0000259" key="6">
    <source>
        <dbReference type="PROSITE" id="PS51720"/>
    </source>
</evidence>
<reference evidence="7 8" key="1">
    <citation type="submission" date="2020-10" db="EMBL/GenBank/DDBJ databases">
        <title>Pygocentrus nattereri (red-bellied piranha) genome, fPygNat1, primary haplotype.</title>
        <authorList>
            <person name="Myers G."/>
            <person name="Meyer A."/>
            <person name="Karagic N."/>
            <person name="Pippel M."/>
            <person name="Winkler S."/>
            <person name="Tracey A."/>
            <person name="Wood J."/>
            <person name="Formenti G."/>
            <person name="Howe K."/>
            <person name="Fedrigo O."/>
            <person name="Jarvis E.D."/>
        </authorList>
    </citation>
    <scope>NUCLEOTIDE SEQUENCE [LARGE SCALE GENOMIC DNA]</scope>
</reference>